<feature type="non-terminal residue" evidence="2">
    <location>
        <position position="39"/>
    </location>
</feature>
<protein>
    <submittedName>
        <fullName evidence="2">Uncharacterized protein</fullName>
    </submittedName>
</protein>
<gene>
    <name evidence="2" type="ORF">COX15_01740</name>
</gene>
<evidence type="ECO:0000313" key="3">
    <source>
        <dbReference type="Proteomes" id="UP000230007"/>
    </source>
</evidence>
<accession>A0A2H0AKS0</accession>
<evidence type="ECO:0000313" key="2">
    <source>
        <dbReference type="EMBL" id="PIP46002.1"/>
    </source>
</evidence>
<dbReference type="Proteomes" id="UP000230007">
    <property type="component" value="Unassembled WGS sequence"/>
</dbReference>
<keyword evidence="1" id="KW-0812">Transmembrane</keyword>
<keyword evidence="1" id="KW-1133">Transmembrane helix</keyword>
<reference evidence="2 3" key="1">
    <citation type="submission" date="2017-09" db="EMBL/GenBank/DDBJ databases">
        <title>Depth-based differentiation of microbial function through sediment-hosted aquifers and enrichment of novel symbionts in the deep terrestrial subsurface.</title>
        <authorList>
            <person name="Probst A.J."/>
            <person name="Ladd B."/>
            <person name="Jarett J.K."/>
            <person name="Geller-Mcgrath D.E."/>
            <person name="Sieber C.M."/>
            <person name="Emerson J.B."/>
            <person name="Anantharaman K."/>
            <person name="Thomas B.C."/>
            <person name="Malmstrom R."/>
            <person name="Stieglmeier M."/>
            <person name="Klingl A."/>
            <person name="Woyke T."/>
            <person name="Ryan C.M."/>
            <person name="Banfield J.F."/>
        </authorList>
    </citation>
    <scope>NUCLEOTIDE SEQUENCE [LARGE SCALE GENOMIC DNA]</scope>
    <source>
        <strain evidence="2">CG23_combo_of_CG06-09_8_20_14_all_42_19</strain>
    </source>
</reference>
<name>A0A2H0AKS0_9BACT</name>
<keyword evidence="1" id="KW-0472">Membrane</keyword>
<dbReference type="EMBL" id="PCSK01000036">
    <property type="protein sequence ID" value="PIP46002.1"/>
    <property type="molecule type" value="Genomic_DNA"/>
</dbReference>
<dbReference type="AlphaFoldDB" id="A0A2H0AKS0"/>
<feature type="transmembrane region" description="Helical" evidence="1">
    <location>
        <begin position="12"/>
        <end position="31"/>
    </location>
</feature>
<sequence length="39" mass="4246">MKKSGFTLVELLIYTAVFTVAAGLLTTILVTTTRVENTE</sequence>
<proteinExistence type="predicted"/>
<comment type="caution">
    <text evidence="2">The sequence shown here is derived from an EMBL/GenBank/DDBJ whole genome shotgun (WGS) entry which is preliminary data.</text>
</comment>
<evidence type="ECO:0000256" key="1">
    <source>
        <dbReference type="SAM" id="Phobius"/>
    </source>
</evidence>
<dbReference type="Pfam" id="PF07963">
    <property type="entry name" value="N_methyl"/>
    <property type="match status" value="1"/>
</dbReference>
<organism evidence="2 3">
    <name type="scientific">Candidatus Colwellbacteria bacterium CG23_combo_of_CG06-09_8_20_14_all_42_19</name>
    <dbReference type="NCBI Taxonomy" id="1974541"/>
    <lineage>
        <taxon>Bacteria</taxon>
        <taxon>Candidatus Colwelliibacteriota</taxon>
    </lineage>
</organism>
<dbReference type="InterPro" id="IPR012902">
    <property type="entry name" value="N_methyl_site"/>
</dbReference>